<dbReference type="AlphaFoldDB" id="A0A8J4VXK6"/>
<evidence type="ECO:0000313" key="2">
    <source>
        <dbReference type="EMBL" id="KAF3974277.1"/>
    </source>
</evidence>
<dbReference type="EMBL" id="JRKL02000169">
    <property type="protein sequence ID" value="KAF3974277.1"/>
    <property type="molecule type" value="Genomic_DNA"/>
</dbReference>
<dbReference type="Proteomes" id="UP000737018">
    <property type="component" value="Unassembled WGS sequence"/>
</dbReference>
<keyword evidence="1" id="KW-1133">Transmembrane helix</keyword>
<proteinExistence type="predicted"/>
<feature type="transmembrane region" description="Helical" evidence="1">
    <location>
        <begin position="119"/>
        <end position="142"/>
    </location>
</feature>
<keyword evidence="3" id="KW-1185">Reference proteome</keyword>
<gene>
    <name evidence="2" type="ORF">CMV_002371</name>
</gene>
<sequence>MSHVAKLVSMSALTIQKLLMQLLRPKYSLLAVTKDITRQQERRARKQIANKEGTGNREKLQLNFEVNKEDREGFFLMRGWMECHVVFGKVLYGMDVVYKSEVEGYLPFSFIECNSMHHLFFYANAIFYEYFIFILLGLNCYLELKSS</sequence>
<evidence type="ECO:0000313" key="3">
    <source>
        <dbReference type="Proteomes" id="UP000737018"/>
    </source>
</evidence>
<organism evidence="2 3">
    <name type="scientific">Castanea mollissima</name>
    <name type="common">Chinese chestnut</name>
    <dbReference type="NCBI Taxonomy" id="60419"/>
    <lineage>
        <taxon>Eukaryota</taxon>
        <taxon>Viridiplantae</taxon>
        <taxon>Streptophyta</taxon>
        <taxon>Embryophyta</taxon>
        <taxon>Tracheophyta</taxon>
        <taxon>Spermatophyta</taxon>
        <taxon>Magnoliopsida</taxon>
        <taxon>eudicotyledons</taxon>
        <taxon>Gunneridae</taxon>
        <taxon>Pentapetalae</taxon>
        <taxon>rosids</taxon>
        <taxon>fabids</taxon>
        <taxon>Fagales</taxon>
        <taxon>Fagaceae</taxon>
        <taxon>Castanea</taxon>
    </lineage>
</organism>
<keyword evidence="1" id="KW-0812">Transmembrane</keyword>
<dbReference type="OrthoDB" id="10368270at2759"/>
<comment type="caution">
    <text evidence="2">The sequence shown here is derived from an EMBL/GenBank/DDBJ whole genome shotgun (WGS) entry which is preliminary data.</text>
</comment>
<protein>
    <submittedName>
        <fullName evidence="2">Uncharacterized protein</fullName>
    </submittedName>
</protein>
<reference evidence="2" key="1">
    <citation type="submission" date="2020-03" db="EMBL/GenBank/DDBJ databases">
        <title>Castanea mollissima Vanexum genome sequencing.</title>
        <authorList>
            <person name="Staton M."/>
        </authorList>
    </citation>
    <scope>NUCLEOTIDE SEQUENCE</scope>
    <source>
        <tissue evidence="2">Leaf</tissue>
    </source>
</reference>
<evidence type="ECO:0000256" key="1">
    <source>
        <dbReference type="SAM" id="Phobius"/>
    </source>
</evidence>
<accession>A0A8J4VXK6</accession>
<name>A0A8J4VXK6_9ROSI</name>
<keyword evidence="1" id="KW-0472">Membrane</keyword>